<keyword evidence="6" id="KW-0053">Apoptosis</keyword>
<organism evidence="20 21">
    <name type="scientific">Jimgerdemannia flammicorona</name>
    <dbReference type="NCBI Taxonomy" id="994334"/>
    <lineage>
        <taxon>Eukaryota</taxon>
        <taxon>Fungi</taxon>
        <taxon>Fungi incertae sedis</taxon>
        <taxon>Mucoromycota</taxon>
        <taxon>Mucoromycotina</taxon>
        <taxon>Endogonomycetes</taxon>
        <taxon>Endogonales</taxon>
        <taxon>Endogonaceae</taxon>
        <taxon>Jimgerdemannia</taxon>
    </lineage>
</organism>
<keyword evidence="8" id="KW-0227">DNA damage</keyword>
<reference evidence="20 21" key="1">
    <citation type="journal article" date="2018" name="New Phytol.">
        <title>Phylogenomics of Endogonaceae and evolution of mycorrhizas within Mucoromycota.</title>
        <authorList>
            <person name="Chang Y."/>
            <person name="Desiro A."/>
            <person name="Na H."/>
            <person name="Sandor L."/>
            <person name="Lipzen A."/>
            <person name="Clum A."/>
            <person name="Barry K."/>
            <person name="Grigoriev I.V."/>
            <person name="Martin F.M."/>
            <person name="Stajich J.E."/>
            <person name="Smith M.E."/>
            <person name="Bonito G."/>
            <person name="Spatafora J.W."/>
        </authorList>
    </citation>
    <scope>NUCLEOTIDE SEQUENCE [LARGE SCALE GENOMIC DNA]</scope>
    <source>
        <strain evidence="20 21">GMNB39</strain>
    </source>
</reference>
<keyword evidence="5" id="KW-0132">Cell division</keyword>
<comment type="subcellular location">
    <subcellularLocation>
        <location evidence="2">Cytoplasm</location>
    </subcellularLocation>
    <subcellularLocation>
        <location evidence="1">Nucleus</location>
    </subcellularLocation>
</comment>
<keyword evidence="4" id="KW-0963">Cytoplasm</keyword>
<evidence type="ECO:0000256" key="17">
    <source>
        <dbReference type="ARBA" id="ARBA00032630"/>
    </source>
</evidence>
<keyword evidence="12" id="KW-0234">DNA repair</keyword>
<dbReference type="OrthoDB" id="2381959at2759"/>
<dbReference type="PANTHER" id="PTHR15189:SF7">
    <property type="entry name" value="BRISC AND BRCA1-A COMPLEX MEMBER 2"/>
    <property type="match status" value="1"/>
</dbReference>
<keyword evidence="19" id="KW-0472">Membrane</keyword>
<evidence type="ECO:0000313" key="21">
    <source>
        <dbReference type="Proteomes" id="UP000268093"/>
    </source>
</evidence>
<comment type="similarity">
    <text evidence="15">Belongs to the BABAM2 family.</text>
</comment>
<evidence type="ECO:0000256" key="13">
    <source>
        <dbReference type="ARBA" id="ARBA00023242"/>
    </source>
</evidence>
<keyword evidence="13" id="KW-0539">Nucleus</keyword>
<keyword evidence="19" id="KW-0812">Transmembrane</keyword>
<sequence>MPSRSTISRSISHLTHTSARSKKFTVLAVKSSDPYFDDASDGVIHSPIDRLDLLIHYCGRDLSCQIIFDPADLAFPPDVILPAISTDFSVSLRQLYGGGGDGQDWDHADFRNIEKLVERIRSVYGVGARCGLMELLINLGLGQRLRINEPILTRMSWRYWPNSERAYQISGIRETARGRFLRREDPFRLRGFECRINLENDQVPVVCRQGSRIYGVCSRLYLVYLLADVMMMLLPVFSLMVTSQVIFRMPFRMPPPITKAANPHDDAGAHNNDDEEGQQSDDWAYLNVHYYVPPVSEFGLSDALDVRVTEVDSQVELPAYWESKRDLKIPNLDKNTPVVSYYTELSETLAAEVTTRLIAREKRREFFEEMTKMFRKHLLECDMEGHNFMVFYFEVTMTEEVVQAILNKAESVVGKPDNTASALARVTVPESFPKDPPSIQLLSPVNFKSPTSHLPESKNIDIPYSPRWETTLMVWHI</sequence>
<comment type="caution">
    <text evidence="20">The sequence shown here is derived from an EMBL/GenBank/DDBJ whole genome shotgun (WGS) entry which is preliminary data.</text>
</comment>
<dbReference type="Proteomes" id="UP000268093">
    <property type="component" value="Unassembled WGS sequence"/>
</dbReference>
<evidence type="ECO:0000256" key="7">
    <source>
        <dbReference type="ARBA" id="ARBA00022737"/>
    </source>
</evidence>
<protein>
    <recommendedName>
        <fullName evidence="3">BRISC and BRCA1-A complex member 2</fullName>
    </recommendedName>
    <alternativeName>
        <fullName evidence="16">BRCA1-A complex subunit BRE</fullName>
    </alternativeName>
    <alternativeName>
        <fullName evidence="17">BRCA1/BRCA2-containing complex subunit 45</fullName>
    </alternativeName>
</protein>
<accession>A0A433D032</accession>
<feature type="transmembrane region" description="Helical" evidence="19">
    <location>
        <begin position="221"/>
        <end position="247"/>
    </location>
</feature>
<name>A0A433D032_9FUNG</name>
<evidence type="ECO:0000256" key="12">
    <source>
        <dbReference type="ARBA" id="ARBA00023204"/>
    </source>
</evidence>
<dbReference type="GO" id="GO:0006325">
    <property type="term" value="P:chromatin organization"/>
    <property type="evidence" value="ECO:0007669"/>
    <property type="project" value="UniProtKB-KW"/>
</dbReference>
<dbReference type="GO" id="GO:0005737">
    <property type="term" value="C:cytoplasm"/>
    <property type="evidence" value="ECO:0007669"/>
    <property type="project" value="UniProtKB-SubCell"/>
</dbReference>
<evidence type="ECO:0000256" key="18">
    <source>
        <dbReference type="SAM" id="MobiDB-lite"/>
    </source>
</evidence>
<dbReference type="GO" id="GO:0051301">
    <property type="term" value="P:cell division"/>
    <property type="evidence" value="ECO:0007669"/>
    <property type="project" value="UniProtKB-KW"/>
</dbReference>
<evidence type="ECO:0000256" key="4">
    <source>
        <dbReference type="ARBA" id="ARBA00022490"/>
    </source>
</evidence>
<evidence type="ECO:0000313" key="20">
    <source>
        <dbReference type="EMBL" id="RUP44178.1"/>
    </source>
</evidence>
<evidence type="ECO:0000256" key="2">
    <source>
        <dbReference type="ARBA" id="ARBA00004496"/>
    </source>
</evidence>
<evidence type="ECO:0000256" key="11">
    <source>
        <dbReference type="ARBA" id="ARBA00022853"/>
    </source>
</evidence>
<proteinExistence type="inferred from homology"/>
<evidence type="ECO:0000256" key="9">
    <source>
        <dbReference type="ARBA" id="ARBA00022776"/>
    </source>
</evidence>
<dbReference type="AlphaFoldDB" id="A0A433D032"/>
<evidence type="ECO:0000256" key="19">
    <source>
        <dbReference type="SAM" id="Phobius"/>
    </source>
</evidence>
<keyword evidence="9" id="KW-0498">Mitosis</keyword>
<keyword evidence="7" id="KW-0677">Repeat</keyword>
<keyword evidence="19" id="KW-1133">Transmembrane helix</keyword>
<evidence type="ECO:0000256" key="10">
    <source>
        <dbReference type="ARBA" id="ARBA00022786"/>
    </source>
</evidence>
<dbReference type="GO" id="GO:0006915">
    <property type="term" value="P:apoptotic process"/>
    <property type="evidence" value="ECO:0007669"/>
    <property type="project" value="UniProtKB-KW"/>
</dbReference>
<dbReference type="PANTHER" id="PTHR15189">
    <property type="entry name" value="BRISC AND BRCA1-A COMPLEX MEMBER 2"/>
    <property type="match status" value="1"/>
</dbReference>
<keyword evidence="14" id="KW-0131">Cell cycle</keyword>
<keyword evidence="10" id="KW-0833">Ubl conjugation pathway</keyword>
<feature type="compositionally biased region" description="Basic and acidic residues" evidence="18">
    <location>
        <begin position="262"/>
        <end position="272"/>
    </location>
</feature>
<dbReference type="InterPro" id="IPR010358">
    <property type="entry name" value="BRE"/>
</dbReference>
<dbReference type="GO" id="GO:0006302">
    <property type="term" value="P:double-strand break repair"/>
    <property type="evidence" value="ECO:0007669"/>
    <property type="project" value="TreeGrafter"/>
</dbReference>
<evidence type="ECO:0000256" key="3">
    <source>
        <dbReference type="ARBA" id="ARBA00019438"/>
    </source>
</evidence>
<evidence type="ECO:0000256" key="5">
    <source>
        <dbReference type="ARBA" id="ARBA00022618"/>
    </source>
</evidence>
<evidence type="ECO:0000256" key="8">
    <source>
        <dbReference type="ARBA" id="ARBA00022763"/>
    </source>
</evidence>
<feature type="region of interest" description="Disordered" evidence="18">
    <location>
        <begin position="259"/>
        <end position="278"/>
    </location>
</feature>
<evidence type="ECO:0000256" key="14">
    <source>
        <dbReference type="ARBA" id="ARBA00023306"/>
    </source>
</evidence>
<dbReference type="GO" id="GO:0070552">
    <property type="term" value="C:BRISC complex"/>
    <property type="evidence" value="ECO:0007669"/>
    <property type="project" value="InterPro"/>
</dbReference>
<evidence type="ECO:0000256" key="1">
    <source>
        <dbReference type="ARBA" id="ARBA00004123"/>
    </source>
</evidence>
<keyword evidence="11" id="KW-0156">Chromatin regulator</keyword>
<dbReference type="EMBL" id="RBNI01009404">
    <property type="protein sequence ID" value="RUP44178.1"/>
    <property type="molecule type" value="Genomic_DNA"/>
</dbReference>
<gene>
    <name evidence="20" type="ORF">BC936DRAFT_149837</name>
</gene>
<evidence type="ECO:0000256" key="6">
    <source>
        <dbReference type="ARBA" id="ARBA00022703"/>
    </source>
</evidence>
<feature type="non-terminal residue" evidence="20">
    <location>
        <position position="477"/>
    </location>
</feature>
<evidence type="ECO:0000256" key="15">
    <source>
        <dbReference type="ARBA" id="ARBA00025766"/>
    </source>
</evidence>
<keyword evidence="21" id="KW-1185">Reference proteome</keyword>
<evidence type="ECO:0000256" key="16">
    <source>
        <dbReference type="ARBA" id="ARBA00032491"/>
    </source>
</evidence>